<reference evidence="1 2" key="1">
    <citation type="journal article" date="2018" name="Sci. Rep.">
        <title>Genomic signatures of local adaptation to the degree of environmental predictability in rotifers.</title>
        <authorList>
            <person name="Franch-Gras L."/>
            <person name="Hahn C."/>
            <person name="Garcia-Roger E.M."/>
            <person name="Carmona M.J."/>
            <person name="Serra M."/>
            <person name="Gomez A."/>
        </authorList>
    </citation>
    <scope>NUCLEOTIDE SEQUENCE [LARGE SCALE GENOMIC DNA]</scope>
    <source>
        <strain evidence="1">HYR1</strain>
    </source>
</reference>
<evidence type="ECO:0000313" key="2">
    <source>
        <dbReference type="Proteomes" id="UP000276133"/>
    </source>
</evidence>
<name>A0A3M7QB98_BRAPC</name>
<keyword evidence="2" id="KW-1185">Reference proteome</keyword>
<dbReference type="EMBL" id="REGN01006718">
    <property type="protein sequence ID" value="RNA08509.1"/>
    <property type="molecule type" value="Genomic_DNA"/>
</dbReference>
<evidence type="ECO:0000313" key="1">
    <source>
        <dbReference type="EMBL" id="RNA08509.1"/>
    </source>
</evidence>
<comment type="caution">
    <text evidence="1">The sequence shown here is derived from an EMBL/GenBank/DDBJ whole genome shotgun (WGS) entry which is preliminary data.</text>
</comment>
<dbReference type="Proteomes" id="UP000276133">
    <property type="component" value="Unassembled WGS sequence"/>
</dbReference>
<organism evidence="1 2">
    <name type="scientific">Brachionus plicatilis</name>
    <name type="common">Marine rotifer</name>
    <name type="synonym">Brachionus muelleri</name>
    <dbReference type="NCBI Taxonomy" id="10195"/>
    <lineage>
        <taxon>Eukaryota</taxon>
        <taxon>Metazoa</taxon>
        <taxon>Spiralia</taxon>
        <taxon>Gnathifera</taxon>
        <taxon>Rotifera</taxon>
        <taxon>Eurotatoria</taxon>
        <taxon>Monogononta</taxon>
        <taxon>Pseudotrocha</taxon>
        <taxon>Ploima</taxon>
        <taxon>Brachionidae</taxon>
        <taxon>Brachionus</taxon>
    </lineage>
</organism>
<gene>
    <name evidence="1" type="ORF">BpHYR1_032340</name>
</gene>
<accession>A0A3M7QB98</accession>
<evidence type="ECO:0008006" key="3">
    <source>
        <dbReference type="Google" id="ProtNLM"/>
    </source>
</evidence>
<proteinExistence type="predicted"/>
<sequence length="85" mass="9834">MYKIINCLENVNLHQRPMLRNSIGIDGPAASTRGHSKRIRALQRRELNDHYASVNSRMNLFSNRVAGMWNSFPNNVAQSDKYFKL</sequence>
<protein>
    <recommendedName>
        <fullName evidence="3">RNA-directed DNA polymerase from mobile element jockey-like</fullName>
    </recommendedName>
</protein>
<dbReference type="AlphaFoldDB" id="A0A3M7QB98"/>